<reference evidence="3 4" key="1">
    <citation type="submission" date="2020-08" db="EMBL/GenBank/DDBJ databases">
        <title>Genomic Encyclopedia of Type Strains, Phase IV (KMG-IV): sequencing the most valuable type-strain genomes for metagenomic binning, comparative biology and taxonomic classification.</title>
        <authorList>
            <person name="Goeker M."/>
        </authorList>
    </citation>
    <scope>NUCLEOTIDE SEQUENCE [LARGE SCALE GENOMIC DNA]</scope>
    <source>
        <strain evidence="3 4">DSM 27939</strain>
    </source>
</reference>
<feature type="chain" id="PRO_5031026650" description="PrcB C-terminal domain-containing protein" evidence="1">
    <location>
        <begin position="19"/>
        <end position="360"/>
    </location>
</feature>
<dbReference type="EMBL" id="JACHFL010000003">
    <property type="protein sequence ID" value="MBB5362731.1"/>
    <property type="molecule type" value="Genomic_DNA"/>
</dbReference>
<dbReference type="Pfam" id="PF14343">
    <property type="entry name" value="PrcB_C"/>
    <property type="match status" value="1"/>
</dbReference>
<dbReference type="Proteomes" id="UP000552709">
    <property type="component" value="Unassembled WGS sequence"/>
</dbReference>
<feature type="signal peptide" evidence="1">
    <location>
        <begin position="1"/>
        <end position="18"/>
    </location>
</feature>
<dbReference type="RefSeq" id="WP_184130127.1">
    <property type="nucleotide sequence ID" value="NZ_JACHFL010000003.1"/>
</dbReference>
<dbReference type="PROSITE" id="PS51257">
    <property type="entry name" value="PROKAR_LIPOPROTEIN"/>
    <property type="match status" value="1"/>
</dbReference>
<gene>
    <name evidence="3" type="ORF">HNQ08_001826</name>
</gene>
<evidence type="ECO:0000256" key="1">
    <source>
        <dbReference type="SAM" id="SignalP"/>
    </source>
</evidence>
<dbReference type="AlphaFoldDB" id="A0A7W8NDV6"/>
<evidence type="ECO:0000313" key="3">
    <source>
        <dbReference type="EMBL" id="MBB5362731.1"/>
    </source>
</evidence>
<proteinExistence type="predicted"/>
<protein>
    <recommendedName>
        <fullName evidence="2">PrcB C-terminal domain-containing protein</fullName>
    </recommendedName>
</protein>
<accession>A0A7W8NDV6</accession>
<evidence type="ECO:0000259" key="2">
    <source>
        <dbReference type="Pfam" id="PF14343"/>
    </source>
</evidence>
<feature type="domain" description="PrcB C-terminal" evidence="2">
    <location>
        <begin position="287"/>
        <end position="343"/>
    </location>
</feature>
<keyword evidence="1" id="KW-0732">Signal</keyword>
<comment type="caution">
    <text evidence="3">The sequence shown here is derived from an EMBL/GenBank/DDBJ whole genome shotgun (WGS) entry which is preliminary data.</text>
</comment>
<keyword evidence="4" id="KW-1185">Reference proteome</keyword>
<organism evidence="3 4">
    <name type="scientific">Deinococcus humi</name>
    <dbReference type="NCBI Taxonomy" id="662880"/>
    <lineage>
        <taxon>Bacteria</taxon>
        <taxon>Thermotogati</taxon>
        <taxon>Deinococcota</taxon>
        <taxon>Deinococci</taxon>
        <taxon>Deinococcales</taxon>
        <taxon>Deinococcaceae</taxon>
        <taxon>Deinococcus</taxon>
    </lineage>
</organism>
<name>A0A7W8NDV6_9DEIO</name>
<sequence>MKKSLLPVLLLSAGLFSACTMTGPSNLRVHEALLYGGAQERIVWVYGSLTGGAAGSLKLGGQTVELRSQIEDSVATPGSLSVAGKATYRQPTSTIAAPLNVTRRTNGSFDVVTPGGLSAVYYTDGQNWSKLSGLSGTVGSSAVNGLQGAGQLTSEEASVLSAALLGQGPLAVGVLADVPAADAPLAVEPRPTEYRRTALYVLPNVVTVAAGLPPSTGSLNPLPSSPAQVATGARVNFTELVSGTQSGVTEPTVTVAATPAEAASLYAQAYSRQTGAPTPPDPGNATLVGVFLGQRATGGYGVTITGASASGGTLTLVARLRAPQAGAITTQAITSPWTIVRVEGKYQNVRVVDEAGNPLR</sequence>
<dbReference type="InterPro" id="IPR025748">
    <property type="entry name" value="PrcB_C_dom"/>
</dbReference>
<evidence type="ECO:0000313" key="4">
    <source>
        <dbReference type="Proteomes" id="UP000552709"/>
    </source>
</evidence>